<dbReference type="InterPro" id="IPR002142">
    <property type="entry name" value="Peptidase_S49"/>
</dbReference>
<evidence type="ECO:0000313" key="6">
    <source>
        <dbReference type="EMBL" id="GER03948.1"/>
    </source>
</evidence>
<dbReference type="InterPro" id="IPR029045">
    <property type="entry name" value="ClpP/crotonase-like_dom_sf"/>
</dbReference>
<proteinExistence type="inferred from homology"/>
<dbReference type="Pfam" id="PF01343">
    <property type="entry name" value="Peptidase_S49"/>
    <property type="match status" value="1"/>
</dbReference>
<evidence type="ECO:0000256" key="2">
    <source>
        <dbReference type="ARBA" id="ARBA00022670"/>
    </source>
</evidence>
<evidence type="ECO:0000313" key="7">
    <source>
        <dbReference type="Proteomes" id="UP000324996"/>
    </source>
</evidence>
<keyword evidence="4" id="KW-0720">Serine protease</keyword>
<gene>
    <name evidence="6" type="ORF">JCM17846_16300</name>
</gene>
<name>A0A5A7N768_9PROT</name>
<sequence length="136" mass="14901">MVTLRGTIIPGEAPVGDIGSESALKLIHEARTNDRVKALVLRVDSPGGSAFASELIRQAVLEVKAAGKPVVASFGSVAASGGYWISANADQIWRCRKPLPVPLAYSVWWQPLKSRWRHWGCIAMVWALRNWPELLT</sequence>
<keyword evidence="7" id="KW-1185">Reference proteome</keyword>
<comment type="similarity">
    <text evidence="1">Belongs to the peptidase S49 family.</text>
</comment>
<dbReference type="PANTHER" id="PTHR33209">
    <property type="entry name" value="PROTEASE 4"/>
    <property type="match status" value="1"/>
</dbReference>
<protein>
    <recommendedName>
        <fullName evidence="5">Peptidase S49 domain-containing protein</fullName>
    </recommendedName>
</protein>
<dbReference type="GO" id="GO:0006508">
    <property type="term" value="P:proteolysis"/>
    <property type="evidence" value="ECO:0007669"/>
    <property type="project" value="UniProtKB-KW"/>
</dbReference>
<dbReference type="Gene3D" id="3.90.226.10">
    <property type="entry name" value="2-enoyl-CoA Hydratase, Chain A, domain 1"/>
    <property type="match status" value="1"/>
</dbReference>
<accession>A0A5A7N768</accession>
<reference evidence="6 7" key="1">
    <citation type="submission" date="2019-09" db="EMBL/GenBank/DDBJ databases">
        <title>NBRP : Genome information of microbial organism related human and environment.</title>
        <authorList>
            <person name="Hattori M."/>
            <person name="Oshima K."/>
            <person name="Inaba H."/>
            <person name="Suda W."/>
            <person name="Sakamoto M."/>
            <person name="Iino T."/>
            <person name="Kitahara M."/>
            <person name="Oshida Y."/>
            <person name="Iida T."/>
            <person name="Kudo T."/>
            <person name="Itoh T."/>
            <person name="Ohkuma M."/>
        </authorList>
    </citation>
    <scope>NUCLEOTIDE SEQUENCE [LARGE SCALE GENOMIC DNA]</scope>
    <source>
        <strain evidence="6 7">Q-1</strain>
    </source>
</reference>
<organism evidence="6 7">
    <name type="scientific">Iodidimonas nitroreducens</name>
    <dbReference type="NCBI Taxonomy" id="1236968"/>
    <lineage>
        <taxon>Bacteria</taxon>
        <taxon>Pseudomonadati</taxon>
        <taxon>Pseudomonadota</taxon>
        <taxon>Alphaproteobacteria</taxon>
        <taxon>Iodidimonadales</taxon>
        <taxon>Iodidimonadaceae</taxon>
        <taxon>Iodidimonas</taxon>
    </lineage>
</organism>
<keyword evidence="3" id="KW-0378">Hydrolase</keyword>
<evidence type="ECO:0000256" key="4">
    <source>
        <dbReference type="ARBA" id="ARBA00022825"/>
    </source>
</evidence>
<evidence type="ECO:0000259" key="5">
    <source>
        <dbReference type="Pfam" id="PF01343"/>
    </source>
</evidence>
<keyword evidence="2" id="KW-0645">Protease</keyword>
<dbReference type="GO" id="GO:0008236">
    <property type="term" value="F:serine-type peptidase activity"/>
    <property type="evidence" value="ECO:0007669"/>
    <property type="project" value="UniProtKB-KW"/>
</dbReference>
<dbReference type="AlphaFoldDB" id="A0A5A7N768"/>
<evidence type="ECO:0000256" key="3">
    <source>
        <dbReference type="ARBA" id="ARBA00022801"/>
    </source>
</evidence>
<dbReference type="InterPro" id="IPR047272">
    <property type="entry name" value="S49_SppA_C"/>
</dbReference>
<feature type="domain" description="Peptidase S49" evidence="5">
    <location>
        <begin position="64"/>
        <end position="93"/>
    </location>
</feature>
<dbReference type="PANTHER" id="PTHR33209:SF1">
    <property type="entry name" value="PEPTIDASE S49 DOMAIN-CONTAINING PROTEIN"/>
    <property type="match status" value="1"/>
</dbReference>
<dbReference type="EMBL" id="BKCN01000007">
    <property type="protein sequence ID" value="GER03948.1"/>
    <property type="molecule type" value="Genomic_DNA"/>
</dbReference>
<dbReference type="CDD" id="cd07023">
    <property type="entry name" value="S49_Sppa_N_C"/>
    <property type="match status" value="1"/>
</dbReference>
<comment type="caution">
    <text evidence="6">The sequence shown here is derived from an EMBL/GenBank/DDBJ whole genome shotgun (WGS) entry which is preliminary data.</text>
</comment>
<dbReference type="SUPFAM" id="SSF52096">
    <property type="entry name" value="ClpP/crotonase"/>
    <property type="match status" value="1"/>
</dbReference>
<dbReference type="Proteomes" id="UP000324996">
    <property type="component" value="Unassembled WGS sequence"/>
</dbReference>
<evidence type="ECO:0000256" key="1">
    <source>
        <dbReference type="ARBA" id="ARBA00008683"/>
    </source>
</evidence>